<gene>
    <name evidence="11" type="ORF">ACFR9S_15530</name>
</gene>
<evidence type="ECO:0000256" key="2">
    <source>
        <dbReference type="ARBA" id="ARBA00012551"/>
    </source>
</evidence>
<evidence type="ECO:0000256" key="1">
    <source>
        <dbReference type="ARBA" id="ARBA00008010"/>
    </source>
</evidence>
<keyword evidence="5" id="KW-0378">Hydrolase</keyword>
<dbReference type="PANTHER" id="PTHR11630">
    <property type="entry name" value="DNA REPLICATION LICENSING FACTOR MCM FAMILY MEMBER"/>
    <property type="match status" value="1"/>
</dbReference>
<keyword evidence="3" id="KW-0235">DNA replication</keyword>
<comment type="caution">
    <text evidence="11">The sequence shown here is derived from an EMBL/GenBank/DDBJ whole genome shotgun (WGS) entry which is preliminary data.</text>
</comment>
<proteinExistence type="inferred from homology"/>
<dbReference type="SUPFAM" id="SSF52540">
    <property type="entry name" value="P-loop containing nucleoside triphosphate hydrolases"/>
    <property type="match status" value="1"/>
</dbReference>
<dbReference type="InterPro" id="IPR031327">
    <property type="entry name" value="MCM"/>
</dbReference>
<dbReference type="Gene3D" id="3.30.1640.10">
    <property type="entry name" value="mini-chromosome maintenance (MCM) complex, chain A, domain 1"/>
    <property type="match status" value="1"/>
</dbReference>
<dbReference type="GO" id="GO:0016787">
    <property type="term" value="F:hydrolase activity"/>
    <property type="evidence" value="ECO:0007669"/>
    <property type="project" value="UniProtKB-KW"/>
</dbReference>
<dbReference type="InterPro" id="IPR033762">
    <property type="entry name" value="MCM_OB"/>
</dbReference>
<dbReference type="InterPro" id="IPR012340">
    <property type="entry name" value="NA-bd_OB-fold"/>
</dbReference>
<dbReference type="Gene3D" id="2.20.28.10">
    <property type="match status" value="1"/>
</dbReference>
<evidence type="ECO:0000256" key="7">
    <source>
        <dbReference type="ARBA" id="ARBA00022840"/>
    </source>
</evidence>
<dbReference type="InterPro" id="IPR036388">
    <property type="entry name" value="WH-like_DNA-bd_sf"/>
</dbReference>
<keyword evidence="12" id="KW-1185">Reference proteome</keyword>
<keyword evidence="8 9" id="KW-0238">DNA-binding</keyword>
<evidence type="ECO:0000259" key="10">
    <source>
        <dbReference type="PROSITE" id="PS50051"/>
    </source>
</evidence>
<evidence type="ECO:0000256" key="4">
    <source>
        <dbReference type="ARBA" id="ARBA00022741"/>
    </source>
</evidence>
<evidence type="ECO:0000313" key="11">
    <source>
        <dbReference type="EMBL" id="MFD1527691.1"/>
    </source>
</evidence>
<dbReference type="InterPro" id="IPR027417">
    <property type="entry name" value="P-loop_NTPase"/>
</dbReference>
<evidence type="ECO:0000256" key="9">
    <source>
        <dbReference type="RuleBase" id="RU004070"/>
    </source>
</evidence>
<evidence type="ECO:0000313" key="12">
    <source>
        <dbReference type="Proteomes" id="UP001597111"/>
    </source>
</evidence>
<dbReference type="PANTHER" id="PTHR11630:SF66">
    <property type="entry name" value="DNA REPLICATION LICENSING FACTOR MCM4"/>
    <property type="match status" value="1"/>
</dbReference>
<dbReference type="Pfam" id="PF00493">
    <property type="entry name" value="MCM"/>
    <property type="match status" value="1"/>
</dbReference>
<dbReference type="InterPro" id="IPR041562">
    <property type="entry name" value="MCM_lid"/>
</dbReference>
<dbReference type="PROSITE" id="PS50051">
    <property type="entry name" value="MCM_2"/>
    <property type="match status" value="1"/>
</dbReference>
<evidence type="ECO:0000256" key="6">
    <source>
        <dbReference type="ARBA" id="ARBA00022806"/>
    </source>
</evidence>
<dbReference type="Gene3D" id="1.10.10.10">
    <property type="entry name" value="Winged helix-like DNA-binding domain superfamily/Winged helix DNA-binding domain"/>
    <property type="match status" value="1"/>
</dbReference>
<sequence length="697" mass="77339">MPPKETQELTERFTQFYQHFYEDEIEELADAYPNDRRSLYISYTDLFTFDRDLAEDYQAKPARMREYAEEALRQYTLSADVSLHDVHVRLHSLPTEHERRLTDIRSDDLNDLIRISGTVESTSRIKSRVVEAAFECQRCGTMTYIPQPAFGEKEPHECQGCERQGPFEIHDDQSEIKDFQRARILERTPGDGDELNRESIVIHLADDLVDELTPGETASITGILTRISDSNNYYDATIHDKFIDVVSTADAAEYPHLTITDEDIAAIVELSNDPDVIEKISQSIAPTVYGYDQGKQALAMQLFGGVTKRLPDDSLIRGDIHLLFIGDPATAKTTLLKAASNLAPRSVNVNGAQSTKVGITAAATPSSGESDPWELQAGAIVLADHGLACIDHLDGLPEDAQIALEGPMAQQVLNMSKASVTETLPAEASVLATANPKYGRFDQYEPIGKQIDLMPGLISRFDLIFTFTDQPDPEHDSELAEHVLTTNQAGEITAQQENWQNGEVPDSAAESIEAVTPAIDAELLRKYIAYAKRNVYPTMSEAAKEAIEEFYVDMRAKGADEDAPVPVSARKLEGLVRLAEASARMRLSDTVEERDAERVIEIVRSTLEDIGVDPDAGEFDAEVVETGASKSQRDRIKSVKALIGDIEEEYDAGAPIEEVFDRAGEVGMSVDKVQREIESLRNKGELYEPVEDHLRTT</sequence>
<reference evidence="11 12" key="1">
    <citation type="journal article" date="2019" name="Int. J. Syst. Evol. Microbiol.">
        <title>The Global Catalogue of Microorganisms (GCM) 10K type strain sequencing project: providing services to taxonomists for standard genome sequencing and annotation.</title>
        <authorList>
            <consortium name="The Broad Institute Genomics Platform"/>
            <consortium name="The Broad Institute Genome Sequencing Center for Infectious Disease"/>
            <person name="Wu L."/>
            <person name="Ma J."/>
        </authorList>
    </citation>
    <scope>NUCLEOTIDE SEQUENCE [LARGE SCALE GENOMIC DNA]</scope>
    <source>
        <strain evidence="11 12">CGMCC 1.12285</strain>
    </source>
</reference>
<dbReference type="EC" id="3.6.4.12" evidence="2"/>
<dbReference type="Proteomes" id="UP001597111">
    <property type="component" value="Unassembled WGS sequence"/>
</dbReference>
<dbReference type="AlphaFoldDB" id="A0ABD6B9S3"/>
<dbReference type="SMART" id="SM00350">
    <property type="entry name" value="MCM"/>
    <property type="match status" value="1"/>
</dbReference>
<protein>
    <recommendedName>
        <fullName evidence="2">DNA helicase</fullName>
        <ecNumber evidence="2">3.6.4.12</ecNumber>
    </recommendedName>
</protein>
<dbReference type="GO" id="GO:0005524">
    <property type="term" value="F:ATP binding"/>
    <property type="evidence" value="ECO:0007669"/>
    <property type="project" value="UniProtKB-KW"/>
</dbReference>
<organism evidence="11 12">
    <name type="scientific">Halolamina salina</name>
    <dbReference type="NCBI Taxonomy" id="1220023"/>
    <lineage>
        <taxon>Archaea</taxon>
        <taxon>Methanobacteriati</taxon>
        <taxon>Methanobacteriota</taxon>
        <taxon>Stenosarchaea group</taxon>
        <taxon>Halobacteria</taxon>
        <taxon>Halobacteriales</taxon>
        <taxon>Haloferacaceae</taxon>
    </lineage>
</organism>
<evidence type="ECO:0000256" key="3">
    <source>
        <dbReference type="ARBA" id="ARBA00022705"/>
    </source>
</evidence>
<keyword evidence="6" id="KW-0347">Helicase</keyword>
<dbReference type="PRINTS" id="PR01657">
    <property type="entry name" value="MCMFAMILY"/>
</dbReference>
<name>A0ABD6B9S3_9EURY</name>
<dbReference type="Gene3D" id="3.40.50.300">
    <property type="entry name" value="P-loop containing nucleotide triphosphate hydrolases"/>
    <property type="match status" value="1"/>
</dbReference>
<evidence type="ECO:0000256" key="5">
    <source>
        <dbReference type="ARBA" id="ARBA00022801"/>
    </source>
</evidence>
<dbReference type="InterPro" id="IPR048907">
    <property type="entry name" value="WHD_MCM_arc"/>
</dbReference>
<dbReference type="Pfam" id="PF17207">
    <property type="entry name" value="MCM_OB"/>
    <property type="match status" value="1"/>
</dbReference>
<dbReference type="InterPro" id="IPR027925">
    <property type="entry name" value="MCM_N"/>
</dbReference>
<dbReference type="GO" id="GO:0003677">
    <property type="term" value="F:DNA binding"/>
    <property type="evidence" value="ECO:0007669"/>
    <property type="project" value="UniProtKB-KW"/>
</dbReference>
<dbReference type="FunFam" id="3.40.50.300:FF:002469">
    <property type="entry name" value="Cell division control protein 21"/>
    <property type="match status" value="1"/>
</dbReference>
<dbReference type="Gene3D" id="2.40.50.140">
    <property type="entry name" value="Nucleic acid-binding proteins"/>
    <property type="match status" value="1"/>
</dbReference>
<dbReference type="GO" id="GO:0003678">
    <property type="term" value="F:DNA helicase activity"/>
    <property type="evidence" value="ECO:0007669"/>
    <property type="project" value="UniProtKB-EC"/>
</dbReference>
<dbReference type="Pfam" id="PF14551">
    <property type="entry name" value="MCM_N"/>
    <property type="match status" value="1"/>
</dbReference>
<keyword evidence="4 9" id="KW-0547">Nucleotide-binding</keyword>
<comment type="similarity">
    <text evidence="1 9">Belongs to the MCM family.</text>
</comment>
<dbReference type="Pfam" id="PF17855">
    <property type="entry name" value="MCM_lid"/>
    <property type="match status" value="1"/>
</dbReference>
<dbReference type="FunFam" id="2.20.28.10:FF:000003">
    <property type="entry name" value="DNA helicase"/>
    <property type="match status" value="1"/>
</dbReference>
<dbReference type="InterPro" id="IPR001208">
    <property type="entry name" value="MCM_dom"/>
</dbReference>
<dbReference type="Pfam" id="PF21120">
    <property type="entry name" value="WHD_MCM_arc"/>
    <property type="match status" value="1"/>
</dbReference>
<dbReference type="GO" id="GO:0006260">
    <property type="term" value="P:DNA replication"/>
    <property type="evidence" value="ECO:0007669"/>
    <property type="project" value="UniProtKB-KW"/>
</dbReference>
<feature type="domain" description="MCM C-terminal AAA(+) ATPase" evidence="10">
    <location>
        <begin position="276"/>
        <end position="483"/>
    </location>
</feature>
<accession>A0ABD6B9S3</accession>
<dbReference type="RefSeq" id="WP_379730360.1">
    <property type="nucleotide sequence ID" value="NZ_JBHSWZ010000002.1"/>
</dbReference>
<dbReference type="SUPFAM" id="SSF50249">
    <property type="entry name" value="Nucleic acid-binding proteins"/>
    <property type="match status" value="1"/>
</dbReference>
<dbReference type="EMBL" id="JBHUDH010000254">
    <property type="protein sequence ID" value="MFD1527691.1"/>
    <property type="molecule type" value="Genomic_DNA"/>
</dbReference>
<evidence type="ECO:0000256" key="8">
    <source>
        <dbReference type="ARBA" id="ARBA00023125"/>
    </source>
</evidence>
<keyword evidence="7 9" id="KW-0067">ATP-binding</keyword>